<feature type="transmembrane region" description="Helical" evidence="2">
    <location>
        <begin position="55"/>
        <end position="77"/>
    </location>
</feature>
<keyword evidence="3" id="KW-0732">Signal</keyword>
<sequence length="950" mass="103810">MVLLSLALNFLAVPIAALAANHLPPATPAQTTNKIADESAILAKVAGPFNLGGAFMWGINIMLTGVLIFESRFVAIAGYFFDSILLYTFGSFKNLVAIQIGWTIARDASNIFFIIILLIIAIATILRVQNYNSKALLPKLIVMALLINFSLSMGFVLIDFSNLMGIGFYKELTRNGSISQALMRGTAFQQIFNTDNITAKEPPSLSSGMGSILASAGVASTACVILTLGWCLGAIGLGSIVVTGTYGWQAITGGDVGLKNTMEYFYTVLIPIIYAFPLIFVLVFGAILLVIRVAILSFLLILAPLAFLFYILPATEKHWHTWWEKFMSHAFFLPAFMFLLYISMSIANQMALATYKGAVQNLLSPFLINMSIIVVFLISSLLIARTMGIYFAGTVLGWASSSRKGITGFVGRMAARNTLAPIGERLKPLASRITQASPWLGTYARGAQEWLAKRGGAREMAEDQAKAALAQAKGTWGASFGKLGLAGRATMLRNMTPEQRAEFLESLPQKQREVADNMLRSPQFTAAEAAKFDLESWKRQTAPEQRAQISQWLATNPKTGLPNNPETATEALRSMNDDERANLVDSLAFTDPALAKQAIGFIESQFSPKDQQNFKIARLLRKTDDEQHAKFATELKEDDRETFLRKKDAKGQARFMDDFAKPAPAGVTAADWTAAKTAAESTIQTRFSAGEQRAFKEAVIENTSGKSVDKIKTAAATMSDEELDILQKTGDENKISQLINDFSVGTATADQKVIAQKIGKSIVKRGQENKYIDRVTPRAFIENVAGVAYKDLATDPAGYANYQKAMEAHFAKVDAKALRKNLSPNIIKQKEFVEDVLTAGTIEDISLITGDARRAAAFKEGWETTLGLKSTANNRERAESLAKEMENRKNNIVAQELRDHIARSQALAAYLDKKGDKVAAQELRDNLASDSPSAAVLKSILEGRAQPQIK</sequence>
<feature type="transmembrane region" description="Helical" evidence="2">
    <location>
        <begin position="140"/>
        <end position="158"/>
    </location>
</feature>
<name>A0A0G1IWZ4_9BACT</name>
<organism evidence="4 5">
    <name type="scientific">Candidatus Giovannonibacteria bacterium GW2011_GWA1_44_29</name>
    <dbReference type="NCBI Taxonomy" id="1618646"/>
    <lineage>
        <taxon>Bacteria</taxon>
        <taxon>Candidatus Giovannoniibacteriota</taxon>
    </lineage>
</organism>
<comment type="caution">
    <text evidence="4">The sequence shown here is derived from an EMBL/GenBank/DDBJ whole genome shotgun (WGS) entry which is preliminary data.</text>
</comment>
<dbReference type="STRING" id="1618646.UW57_C0006G0015"/>
<keyword evidence="2" id="KW-0812">Transmembrane</keyword>
<feature type="transmembrane region" description="Helical" evidence="2">
    <location>
        <begin position="293"/>
        <end position="314"/>
    </location>
</feature>
<accession>A0A0G1IWZ4</accession>
<keyword evidence="1" id="KW-0175">Coiled coil</keyword>
<dbReference type="EMBL" id="LCIV01000006">
    <property type="protein sequence ID" value="KKT63513.1"/>
    <property type="molecule type" value="Genomic_DNA"/>
</dbReference>
<evidence type="ECO:0000256" key="1">
    <source>
        <dbReference type="SAM" id="Coils"/>
    </source>
</evidence>
<feature type="transmembrane region" description="Helical" evidence="2">
    <location>
        <begin position="366"/>
        <end position="384"/>
    </location>
</feature>
<evidence type="ECO:0000313" key="4">
    <source>
        <dbReference type="EMBL" id="KKT63513.1"/>
    </source>
</evidence>
<keyword evidence="2" id="KW-1133">Transmembrane helix</keyword>
<proteinExistence type="predicted"/>
<gene>
    <name evidence="4" type="ORF">UW57_C0006G0015</name>
</gene>
<feature type="transmembrane region" description="Helical" evidence="2">
    <location>
        <begin position="326"/>
        <end position="346"/>
    </location>
</feature>
<evidence type="ECO:0000313" key="5">
    <source>
        <dbReference type="Proteomes" id="UP000034652"/>
    </source>
</evidence>
<dbReference type="Proteomes" id="UP000034652">
    <property type="component" value="Unassembled WGS sequence"/>
</dbReference>
<feature type="signal peptide" evidence="3">
    <location>
        <begin position="1"/>
        <end position="19"/>
    </location>
</feature>
<feature type="transmembrane region" description="Helical" evidence="2">
    <location>
        <begin position="84"/>
        <end position="105"/>
    </location>
</feature>
<reference evidence="4 5" key="1">
    <citation type="journal article" date="2015" name="Nature">
        <title>rRNA introns, odd ribosomes, and small enigmatic genomes across a large radiation of phyla.</title>
        <authorList>
            <person name="Brown C.T."/>
            <person name="Hug L.A."/>
            <person name="Thomas B.C."/>
            <person name="Sharon I."/>
            <person name="Castelle C.J."/>
            <person name="Singh A."/>
            <person name="Wilkins M.J."/>
            <person name="Williams K.H."/>
            <person name="Banfield J.F."/>
        </authorList>
    </citation>
    <scope>NUCLEOTIDE SEQUENCE [LARGE SCALE GENOMIC DNA]</scope>
</reference>
<dbReference type="AlphaFoldDB" id="A0A0G1IWZ4"/>
<feature type="transmembrane region" description="Helical" evidence="2">
    <location>
        <begin position="264"/>
        <end position="287"/>
    </location>
</feature>
<evidence type="ECO:0000256" key="2">
    <source>
        <dbReference type="SAM" id="Phobius"/>
    </source>
</evidence>
<feature type="coiled-coil region" evidence="1">
    <location>
        <begin position="868"/>
        <end position="898"/>
    </location>
</feature>
<feature type="chain" id="PRO_5002537757" evidence="3">
    <location>
        <begin position="20"/>
        <end position="950"/>
    </location>
</feature>
<feature type="transmembrane region" description="Helical" evidence="2">
    <location>
        <begin position="111"/>
        <end position="128"/>
    </location>
</feature>
<feature type="transmembrane region" description="Helical" evidence="2">
    <location>
        <begin position="212"/>
        <end position="243"/>
    </location>
</feature>
<keyword evidence="2" id="KW-0472">Membrane</keyword>
<protein>
    <submittedName>
        <fullName evidence="4">Uncharacterized protein</fullName>
    </submittedName>
</protein>
<evidence type="ECO:0000256" key="3">
    <source>
        <dbReference type="SAM" id="SignalP"/>
    </source>
</evidence>